<organism evidence="1">
    <name type="scientific">mine drainage metagenome</name>
    <dbReference type="NCBI Taxonomy" id="410659"/>
    <lineage>
        <taxon>unclassified sequences</taxon>
        <taxon>metagenomes</taxon>
        <taxon>ecological metagenomes</taxon>
    </lineage>
</organism>
<name>A0A1J5R425_9ZZZZ</name>
<reference evidence="1" key="1">
    <citation type="submission" date="2016-10" db="EMBL/GenBank/DDBJ databases">
        <title>Sequence of Gallionella enrichment culture.</title>
        <authorList>
            <person name="Poehlein A."/>
            <person name="Muehling M."/>
            <person name="Daniel R."/>
        </authorList>
    </citation>
    <scope>NUCLEOTIDE SEQUENCE</scope>
</reference>
<comment type="caution">
    <text evidence="1">The sequence shown here is derived from an EMBL/GenBank/DDBJ whole genome shotgun (WGS) entry which is preliminary data.</text>
</comment>
<accession>A0A1J5R425</accession>
<dbReference type="AlphaFoldDB" id="A0A1J5R425"/>
<proteinExistence type="predicted"/>
<evidence type="ECO:0000313" key="1">
    <source>
        <dbReference type="EMBL" id="OIQ82917.1"/>
    </source>
</evidence>
<gene>
    <name evidence="1" type="ORF">GALL_352960</name>
</gene>
<sequence length="81" mass="8658">MINAINAQETSLLRSEIELLMNERQSMLMVVGAAASLVAELDSRDLPKSAIEAAELLSEGINALPEETLQDALNAVHAQIA</sequence>
<dbReference type="EMBL" id="MLJW01000754">
    <property type="protein sequence ID" value="OIQ82917.1"/>
    <property type="molecule type" value="Genomic_DNA"/>
</dbReference>
<protein>
    <submittedName>
        <fullName evidence="1">Uncharacterized protein</fullName>
    </submittedName>
</protein>